<dbReference type="EMBL" id="JANBOJ010001067">
    <property type="protein sequence ID" value="KAJ1718273.1"/>
    <property type="molecule type" value="Genomic_DNA"/>
</dbReference>
<comment type="caution">
    <text evidence="2">The sequence shown here is derived from an EMBL/GenBank/DDBJ whole genome shotgun (WGS) entry which is preliminary data.</text>
</comment>
<evidence type="ECO:0000256" key="1">
    <source>
        <dbReference type="SAM" id="MobiDB-lite"/>
    </source>
</evidence>
<sequence>MLATQLKHDHELDTAIGQSQSVVFFYNPNSIDYSTFDSSIDPLCRAATSKGIKGPYYFHTHMLNVLTTRFGLSLTGGAMFFRDGGLVDYMDGFSVHDFDRIAAAMSTKESIRVPVSDAYKFMKRVEKEERAKNPMLYKVMLGRDEKKVYIYDDQKNITIRPVPLPKDTVSHQAVSAGGQSTGVQTEARVETRRNDGAAATTHHTT</sequence>
<organism evidence="2 3">
    <name type="scientific">Coemansia erecta</name>
    <dbReference type="NCBI Taxonomy" id="147472"/>
    <lineage>
        <taxon>Eukaryota</taxon>
        <taxon>Fungi</taxon>
        <taxon>Fungi incertae sedis</taxon>
        <taxon>Zoopagomycota</taxon>
        <taxon>Kickxellomycotina</taxon>
        <taxon>Kickxellomycetes</taxon>
        <taxon>Kickxellales</taxon>
        <taxon>Kickxellaceae</taxon>
        <taxon>Coemansia</taxon>
    </lineage>
</organism>
<reference evidence="2" key="1">
    <citation type="submission" date="2022-07" db="EMBL/GenBank/DDBJ databases">
        <title>Phylogenomic reconstructions and comparative analyses of Kickxellomycotina fungi.</title>
        <authorList>
            <person name="Reynolds N.K."/>
            <person name="Stajich J.E."/>
            <person name="Barry K."/>
            <person name="Grigoriev I.V."/>
            <person name="Crous P."/>
            <person name="Smith M.E."/>
        </authorList>
    </citation>
    <scope>NUCLEOTIDE SEQUENCE</scope>
    <source>
        <strain evidence="2">NBRC 32514</strain>
    </source>
</reference>
<feature type="compositionally biased region" description="Polar residues" evidence="1">
    <location>
        <begin position="173"/>
        <end position="184"/>
    </location>
</feature>
<accession>A0A9W8CNP8</accession>
<name>A0A9W8CNP8_9FUNG</name>
<protein>
    <submittedName>
        <fullName evidence="2">Uncharacterized protein</fullName>
    </submittedName>
</protein>
<evidence type="ECO:0000313" key="3">
    <source>
        <dbReference type="Proteomes" id="UP001149813"/>
    </source>
</evidence>
<gene>
    <name evidence="2" type="ORF">LPJ53_006595</name>
</gene>
<proteinExistence type="predicted"/>
<feature type="region of interest" description="Disordered" evidence="1">
    <location>
        <begin position="173"/>
        <end position="205"/>
    </location>
</feature>
<keyword evidence="3" id="KW-1185">Reference proteome</keyword>
<dbReference type="OrthoDB" id="10316900at2759"/>
<dbReference type="Proteomes" id="UP001149813">
    <property type="component" value="Unassembled WGS sequence"/>
</dbReference>
<feature type="non-terminal residue" evidence="2">
    <location>
        <position position="205"/>
    </location>
</feature>
<evidence type="ECO:0000313" key="2">
    <source>
        <dbReference type="EMBL" id="KAJ1718273.1"/>
    </source>
</evidence>
<dbReference type="AlphaFoldDB" id="A0A9W8CNP8"/>